<feature type="region of interest" description="Disordered" evidence="1">
    <location>
        <begin position="1"/>
        <end position="90"/>
    </location>
</feature>
<organism evidence="2 3">
    <name type="scientific">Botrytis galanthina</name>
    <dbReference type="NCBI Taxonomy" id="278940"/>
    <lineage>
        <taxon>Eukaryota</taxon>
        <taxon>Fungi</taxon>
        <taxon>Dikarya</taxon>
        <taxon>Ascomycota</taxon>
        <taxon>Pezizomycotina</taxon>
        <taxon>Leotiomycetes</taxon>
        <taxon>Helotiales</taxon>
        <taxon>Sclerotiniaceae</taxon>
        <taxon>Botrytis</taxon>
    </lineage>
</organism>
<name>A0A4S8QHH6_9HELO</name>
<dbReference type="Proteomes" id="UP000308671">
    <property type="component" value="Unassembled WGS sequence"/>
</dbReference>
<dbReference type="EMBL" id="PQXL01000817">
    <property type="protein sequence ID" value="THV43900.1"/>
    <property type="molecule type" value="Genomic_DNA"/>
</dbReference>
<proteinExistence type="predicted"/>
<evidence type="ECO:0000256" key="1">
    <source>
        <dbReference type="SAM" id="MobiDB-lite"/>
    </source>
</evidence>
<sequence>MPRSTSGYHSDSNEKPRASRTGNSTRTHRASHRTDDNGREEHKKGRGGEVTKERKKKQDDTNIDTNQRDHAPKKDDKITISSNNIKTPPNWDEWLDREARYRAGASPWMANSYIEGIVKEQNDNARCGRPMWHWPAQKVRDWCHDESLSRAGVSPWTAPGIERHLLDRYM</sequence>
<comment type="caution">
    <text evidence="2">The sequence shown here is derived from an EMBL/GenBank/DDBJ whole genome shotgun (WGS) entry which is preliminary data.</text>
</comment>
<evidence type="ECO:0000313" key="2">
    <source>
        <dbReference type="EMBL" id="THV43900.1"/>
    </source>
</evidence>
<protein>
    <submittedName>
        <fullName evidence="2">Uncharacterized protein</fullName>
    </submittedName>
</protein>
<gene>
    <name evidence="2" type="ORF">BGAL_0822g00010</name>
</gene>
<reference evidence="2 3" key="1">
    <citation type="submission" date="2017-12" db="EMBL/GenBank/DDBJ databases">
        <title>Comparative genomics of Botrytis spp.</title>
        <authorList>
            <person name="Valero-Jimenez C.A."/>
            <person name="Tapia P."/>
            <person name="Veloso J."/>
            <person name="Silva-Moreno E."/>
            <person name="Staats M."/>
            <person name="Valdes J.H."/>
            <person name="Van Kan J.A.L."/>
        </authorList>
    </citation>
    <scope>NUCLEOTIDE SEQUENCE [LARGE SCALE GENOMIC DNA]</scope>
    <source>
        <strain evidence="2 3">MUCL435</strain>
    </source>
</reference>
<keyword evidence="3" id="KW-1185">Reference proteome</keyword>
<feature type="compositionally biased region" description="Basic and acidic residues" evidence="1">
    <location>
        <begin position="32"/>
        <end position="78"/>
    </location>
</feature>
<dbReference type="AlphaFoldDB" id="A0A4S8QHH6"/>
<feature type="compositionally biased region" description="Polar residues" evidence="1">
    <location>
        <begin position="1"/>
        <end position="10"/>
    </location>
</feature>
<accession>A0A4S8QHH6</accession>
<evidence type="ECO:0000313" key="3">
    <source>
        <dbReference type="Proteomes" id="UP000308671"/>
    </source>
</evidence>
<dbReference type="OrthoDB" id="10431377at2759"/>